<proteinExistence type="predicted"/>
<accession>A0ABT2KBQ2</accession>
<reference evidence="2 3" key="1">
    <citation type="submission" date="2022-04" db="EMBL/GenBank/DDBJ databases">
        <title>Paracoccus sp. YLB-12 draft genome sequence.</title>
        <authorList>
            <person name="Yu L."/>
        </authorList>
    </citation>
    <scope>NUCLEOTIDE SEQUENCE [LARGE SCALE GENOMIC DNA]</scope>
    <source>
        <strain evidence="2 3">YLB-12</strain>
    </source>
</reference>
<dbReference type="InterPro" id="IPR029055">
    <property type="entry name" value="Ntn_hydrolases_N"/>
</dbReference>
<dbReference type="InterPro" id="IPR047794">
    <property type="entry name" value="C45_proenzyme-like"/>
</dbReference>
<dbReference type="SUPFAM" id="SSF56235">
    <property type="entry name" value="N-terminal nucleophile aminohydrolases (Ntn hydrolases)"/>
    <property type="match status" value="1"/>
</dbReference>
<dbReference type="RefSeq" id="WP_260277867.1">
    <property type="nucleotide sequence ID" value="NZ_JANAVZ010000008.1"/>
</dbReference>
<gene>
    <name evidence="2" type="ORF">MU516_13935</name>
</gene>
<evidence type="ECO:0000313" key="2">
    <source>
        <dbReference type="EMBL" id="MCT4333962.1"/>
    </source>
</evidence>
<feature type="domain" description="Peptidase C45 hydrolase" evidence="1">
    <location>
        <begin position="105"/>
        <end position="304"/>
    </location>
</feature>
<dbReference type="EMBL" id="JANAVZ010000008">
    <property type="protein sequence ID" value="MCT4333962.1"/>
    <property type="molecule type" value="Genomic_DNA"/>
</dbReference>
<evidence type="ECO:0000313" key="3">
    <source>
        <dbReference type="Proteomes" id="UP001320702"/>
    </source>
</evidence>
<dbReference type="Pfam" id="PF03417">
    <property type="entry name" value="AAT"/>
    <property type="match status" value="1"/>
</dbReference>
<dbReference type="Gene3D" id="3.60.60.10">
    <property type="entry name" value="Penicillin V Acylase, Chain A"/>
    <property type="match status" value="1"/>
</dbReference>
<name>A0ABT2KBQ2_9RHOB</name>
<protein>
    <submittedName>
        <fullName evidence="2">C45 family peptidase</fullName>
    </submittedName>
</protein>
<evidence type="ECO:0000259" key="1">
    <source>
        <dbReference type="Pfam" id="PF03417"/>
    </source>
</evidence>
<dbReference type="NCBIfam" id="NF040521">
    <property type="entry name" value="C45_proenzyme"/>
    <property type="match status" value="1"/>
</dbReference>
<dbReference type="InterPro" id="IPR005079">
    <property type="entry name" value="Peptidase_C45_hydrolase"/>
</dbReference>
<dbReference type="Proteomes" id="UP001320702">
    <property type="component" value="Unassembled WGS sequence"/>
</dbReference>
<comment type="caution">
    <text evidence="2">The sequence shown here is derived from an EMBL/GenBank/DDBJ whole genome shotgun (WGS) entry which is preliminary data.</text>
</comment>
<keyword evidence="3" id="KW-1185">Reference proteome</keyword>
<sequence length="385" mass="41809">MTAMTLTFDAVNEALPGPKWRARWDRSWPAYEVWFVARGGDGGPSRAECRAALKHHMPELLPVYDRLVLIAGGSDRAARFLATWNPPRYLGGCSLAALSDGVETRLVRNYDLSPDLNEGLLLRSEWTGRPVMGMVEFIWGLSDGINAAGLCVALAYGGRSQTGSGFGITTILRYVLETCETVGQALAVLARVPSHMAYNVVLADAGGRTASVELSPGGGAKVMPCAIATNHQHGTQPADRAAFTRSHQRHEHLAGLSIRPSEILDDFLLPPLRQDRYAEGFGTLFTAEYDPGAGRLCLAWPEERWTQTLSDFREGRREIRYDTATAVAVTPGGTSPAVDWAHAARIDWNRLAQDYARGAGRPIQHYLPQLAGSGRCVRDAGRAAG</sequence>
<organism evidence="2 3">
    <name type="scientific">Paracoccus maritimus</name>
    <dbReference type="NCBI Taxonomy" id="2933292"/>
    <lineage>
        <taxon>Bacteria</taxon>
        <taxon>Pseudomonadati</taxon>
        <taxon>Pseudomonadota</taxon>
        <taxon>Alphaproteobacteria</taxon>
        <taxon>Rhodobacterales</taxon>
        <taxon>Paracoccaceae</taxon>
        <taxon>Paracoccus</taxon>
    </lineage>
</organism>